<feature type="region of interest" description="Disordered" evidence="8">
    <location>
        <begin position="53"/>
        <end position="94"/>
    </location>
</feature>
<comment type="similarity">
    <text evidence="2">Belongs to the universal ribosomal protein uL29 family.</text>
</comment>
<keyword evidence="5" id="KW-0687">Ribonucleoprotein</keyword>
<evidence type="ECO:0000256" key="5">
    <source>
        <dbReference type="ARBA" id="ARBA00023274"/>
    </source>
</evidence>
<feature type="compositionally biased region" description="Basic and acidic residues" evidence="8">
    <location>
        <begin position="54"/>
        <end position="67"/>
    </location>
</feature>
<dbReference type="EMBL" id="JAUTDP010000006">
    <property type="protein sequence ID" value="KAK3398679.1"/>
    <property type="molecule type" value="Genomic_DNA"/>
</dbReference>
<comment type="caution">
    <text evidence="9">The sequence shown here is derived from an EMBL/GenBank/DDBJ whole genome shotgun (WGS) entry which is preliminary data.</text>
</comment>
<gene>
    <name evidence="9" type="ORF">B0T20DRAFT_393058</name>
</gene>
<feature type="compositionally biased region" description="Low complexity" evidence="8">
    <location>
        <begin position="234"/>
        <end position="253"/>
    </location>
</feature>
<evidence type="ECO:0000313" key="9">
    <source>
        <dbReference type="EMBL" id="KAK3398679.1"/>
    </source>
</evidence>
<evidence type="ECO:0000256" key="4">
    <source>
        <dbReference type="ARBA" id="ARBA00023128"/>
    </source>
</evidence>
<reference evidence="9" key="1">
    <citation type="journal article" date="2023" name="Mol. Phylogenet. Evol.">
        <title>Genome-scale phylogeny and comparative genomics of the fungal order Sordariales.</title>
        <authorList>
            <person name="Hensen N."/>
            <person name="Bonometti L."/>
            <person name="Westerberg I."/>
            <person name="Brannstrom I.O."/>
            <person name="Guillou S."/>
            <person name="Cros-Aarteil S."/>
            <person name="Calhoun S."/>
            <person name="Haridas S."/>
            <person name="Kuo A."/>
            <person name="Mondo S."/>
            <person name="Pangilinan J."/>
            <person name="Riley R."/>
            <person name="LaButti K."/>
            <person name="Andreopoulos B."/>
            <person name="Lipzen A."/>
            <person name="Chen C."/>
            <person name="Yan M."/>
            <person name="Daum C."/>
            <person name="Ng V."/>
            <person name="Clum A."/>
            <person name="Steindorff A."/>
            <person name="Ohm R.A."/>
            <person name="Martin F."/>
            <person name="Silar P."/>
            <person name="Natvig D.O."/>
            <person name="Lalanne C."/>
            <person name="Gautier V."/>
            <person name="Ament-Velasquez S.L."/>
            <person name="Kruys A."/>
            <person name="Hutchinson M.I."/>
            <person name="Powell A.J."/>
            <person name="Barry K."/>
            <person name="Miller A.N."/>
            <person name="Grigoriev I.V."/>
            <person name="Debuchy R."/>
            <person name="Gladieux P."/>
            <person name="Hiltunen Thoren M."/>
            <person name="Johannesson H."/>
        </authorList>
    </citation>
    <scope>NUCLEOTIDE SEQUENCE</scope>
    <source>
        <strain evidence="9">FGSC 1904</strain>
    </source>
</reference>
<dbReference type="PANTHER" id="PTHR21183:SF18">
    <property type="entry name" value="LARGE RIBOSOMAL SUBUNIT PROTEIN UL29M"/>
    <property type="match status" value="1"/>
</dbReference>
<evidence type="ECO:0000256" key="1">
    <source>
        <dbReference type="ARBA" id="ARBA00004173"/>
    </source>
</evidence>
<reference evidence="9" key="2">
    <citation type="submission" date="2023-07" db="EMBL/GenBank/DDBJ databases">
        <authorList>
            <consortium name="Lawrence Berkeley National Laboratory"/>
            <person name="Haridas S."/>
            <person name="Hensen N."/>
            <person name="Bonometti L."/>
            <person name="Westerberg I."/>
            <person name="Brannstrom I.O."/>
            <person name="Guillou S."/>
            <person name="Cros-Aarteil S."/>
            <person name="Calhoun S."/>
            <person name="Kuo A."/>
            <person name="Mondo S."/>
            <person name="Pangilinan J."/>
            <person name="Riley R."/>
            <person name="LaButti K."/>
            <person name="Andreopoulos B."/>
            <person name="Lipzen A."/>
            <person name="Chen C."/>
            <person name="Yanf M."/>
            <person name="Daum C."/>
            <person name="Ng V."/>
            <person name="Clum A."/>
            <person name="Steindorff A."/>
            <person name="Ohm R."/>
            <person name="Martin F."/>
            <person name="Silar P."/>
            <person name="Natvig D."/>
            <person name="Lalanne C."/>
            <person name="Gautier V."/>
            <person name="Ament-velasquez S.L."/>
            <person name="Kruys A."/>
            <person name="Hutchinson M.I."/>
            <person name="Powell A.J."/>
            <person name="Barry K."/>
            <person name="Miller A.N."/>
            <person name="Grigoriev I.V."/>
            <person name="Debuchy R."/>
            <person name="Gladieux P."/>
            <person name="Thoren M.H."/>
            <person name="Johannesson H."/>
        </authorList>
    </citation>
    <scope>NUCLEOTIDE SEQUENCE</scope>
    <source>
        <strain evidence="9">FGSC 1904</strain>
    </source>
</reference>
<evidence type="ECO:0000256" key="2">
    <source>
        <dbReference type="ARBA" id="ARBA00009254"/>
    </source>
</evidence>
<evidence type="ECO:0000256" key="8">
    <source>
        <dbReference type="SAM" id="MobiDB-lite"/>
    </source>
</evidence>
<dbReference type="Proteomes" id="UP001281003">
    <property type="component" value="Unassembled WGS sequence"/>
</dbReference>
<dbReference type="InterPro" id="IPR010729">
    <property type="entry name" value="Ribosomal_uL29_mit"/>
</dbReference>
<proteinExistence type="inferred from homology"/>
<keyword evidence="10" id="KW-1185">Reference proteome</keyword>
<dbReference type="GO" id="GO:0005762">
    <property type="term" value="C:mitochondrial large ribosomal subunit"/>
    <property type="evidence" value="ECO:0007669"/>
    <property type="project" value="TreeGrafter"/>
</dbReference>
<evidence type="ECO:0000256" key="7">
    <source>
        <dbReference type="ARBA" id="ARBA00035399"/>
    </source>
</evidence>
<dbReference type="Pfam" id="PF06984">
    <property type="entry name" value="MRP-L47"/>
    <property type="match status" value="1"/>
</dbReference>
<dbReference type="GO" id="GO:0032543">
    <property type="term" value="P:mitochondrial translation"/>
    <property type="evidence" value="ECO:0007669"/>
    <property type="project" value="TreeGrafter"/>
</dbReference>
<keyword evidence="4" id="KW-0496">Mitochondrion</keyword>
<evidence type="ECO:0000313" key="10">
    <source>
        <dbReference type="Proteomes" id="UP001281003"/>
    </source>
</evidence>
<evidence type="ECO:0000256" key="6">
    <source>
        <dbReference type="ARBA" id="ARBA00035289"/>
    </source>
</evidence>
<evidence type="ECO:0000256" key="3">
    <source>
        <dbReference type="ARBA" id="ARBA00022980"/>
    </source>
</evidence>
<dbReference type="Gene3D" id="6.10.330.20">
    <property type="match status" value="1"/>
</dbReference>
<dbReference type="AlphaFoldDB" id="A0AAE0UCR1"/>
<dbReference type="PANTHER" id="PTHR21183">
    <property type="entry name" value="RIBOSOMAL PROTEIN L47, MITOCHONDRIAL-RELATED"/>
    <property type="match status" value="1"/>
</dbReference>
<sequence>MASPAALRPSMGAIMQTCRSAVTAPKVAVAAVPVRALSTSAALLKRHKYPTARVTRDNSKKRGESAVHKSGTRWKLSVSDEPLPEPVPRDELPPIQVDEDHGLWDFFYDRETIAMEPTELAKHGRSWTVSELRKKSWDDLHKLWWVCVKERNRLATAEWERNKSKLGFGGAEASSRDRMVKITMRGIKHVLTERFYAWEDAVKLAEQDPEIDLSNPEKPYEPSTFLEEAEETAEASSSEAQPTTTEIDPTTIPSSKSQAEAPRL</sequence>
<dbReference type="GO" id="GO:0003735">
    <property type="term" value="F:structural constituent of ribosome"/>
    <property type="evidence" value="ECO:0007669"/>
    <property type="project" value="InterPro"/>
</dbReference>
<feature type="region of interest" description="Disordered" evidence="8">
    <location>
        <begin position="209"/>
        <end position="264"/>
    </location>
</feature>
<keyword evidence="3 9" id="KW-0689">Ribosomal protein</keyword>
<dbReference type="InterPro" id="IPR038340">
    <property type="entry name" value="MRP-L47_sf"/>
</dbReference>
<comment type="subcellular location">
    <subcellularLocation>
        <location evidence="1">Mitochondrion</location>
    </subcellularLocation>
</comment>
<name>A0AAE0UCR1_SORBR</name>
<protein>
    <recommendedName>
        <fullName evidence="6">Large ribosomal subunit protein uL29m</fullName>
    </recommendedName>
    <alternativeName>
        <fullName evidence="7">54S ribosomal protein L4, mitochondrial</fullName>
    </alternativeName>
</protein>
<accession>A0AAE0UCR1</accession>
<organism evidence="9 10">
    <name type="scientific">Sordaria brevicollis</name>
    <dbReference type="NCBI Taxonomy" id="83679"/>
    <lineage>
        <taxon>Eukaryota</taxon>
        <taxon>Fungi</taxon>
        <taxon>Dikarya</taxon>
        <taxon>Ascomycota</taxon>
        <taxon>Pezizomycotina</taxon>
        <taxon>Sordariomycetes</taxon>
        <taxon>Sordariomycetidae</taxon>
        <taxon>Sordariales</taxon>
        <taxon>Sordariaceae</taxon>
        <taxon>Sordaria</taxon>
    </lineage>
</organism>